<dbReference type="eggNOG" id="COG0675">
    <property type="taxonomic scope" value="Bacteria"/>
</dbReference>
<reference evidence="1 2" key="1">
    <citation type="submission" date="2012-05" db="EMBL/GenBank/DDBJ databases">
        <title>The Genome Sequence of Sutterella wadsworthensis 2_1_59BFAA.</title>
        <authorList>
            <consortium name="The Broad Institute Genome Sequencing Platform"/>
            <person name="Earl A."/>
            <person name="Ward D."/>
            <person name="Feldgarden M."/>
            <person name="Gevers D."/>
            <person name="Daigneault M."/>
            <person name="Strauss J."/>
            <person name="Allen-Vercoe E."/>
            <person name="Walker B."/>
            <person name="Young S.K."/>
            <person name="Zeng Q."/>
            <person name="Gargeya S."/>
            <person name="Fitzgerald M."/>
            <person name="Haas B."/>
            <person name="Abouelleil A."/>
            <person name="Alvarado L."/>
            <person name="Arachchi H.M."/>
            <person name="Berlin A.M."/>
            <person name="Chapman S.B."/>
            <person name="Goldberg J."/>
            <person name="Griggs A."/>
            <person name="Gujja S."/>
            <person name="Hansen M."/>
            <person name="Howarth C."/>
            <person name="Imamovic A."/>
            <person name="Larimer J."/>
            <person name="McCowen C."/>
            <person name="Montmayeur A."/>
            <person name="Murphy C."/>
            <person name="Neiman D."/>
            <person name="Pearson M."/>
            <person name="Priest M."/>
            <person name="Roberts A."/>
            <person name="Saif S."/>
            <person name="Shea T."/>
            <person name="Sisk P."/>
            <person name="Sykes S."/>
            <person name="Wortman J."/>
            <person name="Nusbaum C."/>
            <person name="Birren B."/>
        </authorList>
    </citation>
    <scope>NUCLEOTIDE SEQUENCE [LARGE SCALE GENOMIC DNA]</scope>
    <source>
        <strain evidence="1 2">2_1_59BFAA</strain>
    </source>
</reference>
<name>K1JMV2_9BURK</name>
<sequence length="133" mass="15585">MKITSTYSVRLRNFNRVFDDTVEVYRHAVDYFIELVIANWNTHFANLSRANDCIRVAEGLSVRTKKRLMTPYNFCHDFMKFPSYLRRVAIKAAYGHTWSAPRLQVFGGFFGYNSPWRARPCASSIQYVAKPHH</sequence>
<keyword evidence="2" id="KW-1185">Reference proteome</keyword>
<dbReference type="PATRIC" id="fig|742823.3.peg.812"/>
<dbReference type="EMBL" id="ADMG01000020">
    <property type="protein sequence ID" value="EKB31541.1"/>
    <property type="molecule type" value="Genomic_DNA"/>
</dbReference>
<gene>
    <name evidence="1" type="ORF">HMPREF9465_00809</name>
</gene>
<evidence type="ECO:0000313" key="2">
    <source>
        <dbReference type="Proteomes" id="UP000005835"/>
    </source>
</evidence>
<comment type="caution">
    <text evidence="1">The sequence shown here is derived from an EMBL/GenBank/DDBJ whole genome shotgun (WGS) entry which is preliminary data.</text>
</comment>
<evidence type="ECO:0000313" key="1">
    <source>
        <dbReference type="EMBL" id="EKB31541.1"/>
    </source>
</evidence>
<accession>K1JMV2</accession>
<proteinExistence type="predicted"/>
<dbReference type="STRING" id="742823.HMPREF9465_00809"/>
<organism evidence="1 2">
    <name type="scientific">Sutterella wadsworthensis 2_1_59BFAA</name>
    <dbReference type="NCBI Taxonomy" id="742823"/>
    <lineage>
        <taxon>Bacteria</taxon>
        <taxon>Pseudomonadati</taxon>
        <taxon>Pseudomonadota</taxon>
        <taxon>Betaproteobacteria</taxon>
        <taxon>Burkholderiales</taxon>
        <taxon>Sutterellaceae</taxon>
        <taxon>Sutterella</taxon>
    </lineage>
</organism>
<dbReference type="AlphaFoldDB" id="K1JMV2"/>
<dbReference type="Proteomes" id="UP000005835">
    <property type="component" value="Unassembled WGS sequence"/>
</dbReference>
<protein>
    <submittedName>
        <fullName evidence="1">Uncharacterized protein</fullName>
    </submittedName>
</protein>
<dbReference type="HOGENOM" id="CLU_1905705_0_0_4"/>